<evidence type="ECO:0000256" key="1">
    <source>
        <dbReference type="ARBA" id="ARBA00004651"/>
    </source>
</evidence>
<dbReference type="SUPFAM" id="SSF56024">
    <property type="entry name" value="Phospholipase D/nuclease"/>
    <property type="match status" value="2"/>
</dbReference>
<evidence type="ECO:0000256" key="10">
    <source>
        <dbReference type="ARBA" id="ARBA00023209"/>
    </source>
</evidence>
<evidence type="ECO:0000313" key="15">
    <source>
        <dbReference type="EMBL" id="PCF96431.1"/>
    </source>
</evidence>
<dbReference type="Pfam" id="PF13396">
    <property type="entry name" value="PLDc_N"/>
    <property type="match status" value="1"/>
</dbReference>
<evidence type="ECO:0000313" key="16">
    <source>
        <dbReference type="Proteomes" id="UP000218677"/>
    </source>
</evidence>
<evidence type="ECO:0000256" key="9">
    <source>
        <dbReference type="ARBA" id="ARBA00023136"/>
    </source>
</evidence>
<dbReference type="AlphaFoldDB" id="A0A2A4HQP9"/>
<dbReference type="NCBIfam" id="TIGR04265">
    <property type="entry name" value="bac_cardiolipin"/>
    <property type="match status" value="1"/>
</dbReference>
<feature type="transmembrane region" description="Helical" evidence="13">
    <location>
        <begin position="43"/>
        <end position="61"/>
    </location>
</feature>
<dbReference type="InterPro" id="IPR025202">
    <property type="entry name" value="PLD-like_dom"/>
</dbReference>
<dbReference type="OrthoDB" id="9762009at2"/>
<keyword evidence="5 13" id="KW-0812">Transmembrane</keyword>
<dbReference type="Proteomes" id="UP000218677">
    <property type="component" value="Unassembled WGS sequence"/>
</dbReference>
<evidence type="ECO:0000256" key="8">
    <source>
        <dbReference type="ARBA" id="ARBA00023098"/>
    </source>
</evidence>
<comment type="caution">
    <text evidence="15">The sequence shown here is derived from an EMBL/GenBank/DDBJ whole genome shotgun (WGS) entry which is preliminary data.</text>
</comment>
<dbReference type="Pfam" id="PF13091">
    <property type="entry name" value="PLDc_2"/>
    <property type="match status" value="2"/>
</dbReference>
<dbReference type="SMART" id="SM00155">
    <property type="entry name" value="PLDc"/>
    <property type="match status" value="2"/>
</dbReference>
<evidence type="ECO:0000256" key="5">
    <source>
        <dbReference type="ARBA" id="ARBA00022692"/>
    </source>
</evidence>
<dbReference type="InterPro" id="IPR022924">
    <property type="entry name" value="Cardiolipin_synthase"/>
</dbReference>
<keyword evidence="4" id="KW-0808">Transferase</keyword>
<dbReference type="CDD" id="cd09158">
    <property type="entry name" value="PLDc_EcCLS_like_2"/>
    <property type="match status" value="1"/>
</dbReference>
<dbReference type="InterPro" id="IPR001736">
    <property type="entry name" value="PLipase_D/transphosphatidylase"/>
</dbReference>
<gene>
    <name evidence="15" type="primary">cls</name>
    <name evidence="15" type="ORF">CPA45_07860</name>
</gene>
<keyword evidence="7 13" id="KW-1133">Transmembrane helix</keyword>
<organism evidence="15 16">
    <name type="scientific">Vreelandella nigrificans</name>
    <dbReference type="NCBI Taxonomy" id="2042704"/>
    <lineage>
        <taxon>Bacteria</taxon>
        <taxon>Pseudomonadati</taxon>
        <taxon>Pseudomonadota</taxon>
        <taxon>Gammaproteobacteria</taxon>
        <taxon>Oceanospirillales</taxon>
        <taxon>Halomonadaceae</taxon>
        <taxon>Vreelandella</taxon>
    </lineage>
</organism>
<protein>
    <recommendedName>
        <fullName evidence="12">Cardiolipin synthase</fullName>
        <ecNumber evidence="12">2.7.8.-</ecNumber>
    </recommendedName>
</protein>
<sequence length="487" mass="54139">MNGISDSIVLAALSAALHLAIQWLLIIRVLLKPHRDPRARLTWVVVIIALPIGGIITYLLFGETNIGRKRAERMRTVMAQAPTLQATPGANSPNLVPQIPECYQHLFQVGHTISGFQPVGGNHAQILQDSNAAIEALVADIDAAQDHVHLLFYIWLADYNGLKVAQALIRAASRGVICRAMADDLGARAMIHSKHWREMHAAGVQLARALPIGNPILRMLGGRIDLRNHRKIVVIDDHITYCGSQNCADPEFRVKAKYAPWVDLMIRFEGPIARQNQHLFASDWMAHVDDDIHALLRRPLPVAQPGISAQVIGTGPTVRYSAMPELFEALIYSARHSLVITTPYYVPDEPLQAALCASARRGVETLIIFPQRNDSRIVAAASRSYYAELLNAGVQIYEYVGGLLHTKSLTLDGEISLIGSANMDRRSFELNYENNILVYDPGLTQQIRQRQQHYLDSSVRVDPNDVANWPRHRRLVNNITAMLGPIL</sequence>
<dbReference type="GO" id="GO:0005886">
    <property type="term" value="C:plasma membrane"/>
    <property type="evidence" value="ECO:0007669"/>
    <property type="project" value="UniProtKB-SubCell"/>
</dbReference>
<comment type="subcellular location">
    <subcellularLocation>
        <location evidence="1">Cell membrane</location>
        <topology evidence="1">Multi-pass membrane protein</topology>
    </subcellularLocation>
</comment>
<dbReference type="PROSITE" id="PS50035">
    <property type="entry name" value="PLD"/>
    <property type="match status" value="2"/>
</dbReference>
<feature type="transmembrane region" description="Helical" evidence="13">
    <location>
        <begin position="12"/>
        <end position="31"/>
    </location>
</feature>
<dbReference type="PANTHER" id="PTHR21248:SF22">
    <property type="entry name" value="PHOSPHOLIPASE D"/>
    <property type="match status" value="1"/>
</dbReference>
<evidence type="ECO:0000256" key="2">
    <source>
        <dbReference type="ARBA" id="ARBA00022475"/>
    </source>
</evidence>
<keyword evidence="6" id="KW-0677">Repeat</keyword>
<dbReference type="Gene3D" id="3.30.870.10">
    <property type="entry name" value="Endonuclease Chain A"/>
    <property type="match status" value="2"/>
</dbReference>
<evidence type="ECO:0000256" key="6">
    <source>
        <dbReference type="ARBA" id="ARBA00022737"/>
    </source>
</evidence>
<name>A0A2A4HQP9_9GAMM</name>
<keyword evidence="9 13" id="KW-0472">Membrane</keyword>
<evidence type="ECO:0000256" key="4">
    <source>
        <dbReference type="ARBA" id="ARBA00022679"/>
    </source>
</evidence>
<evidence type="ECO:0000256" key="3">
    <source>
        <dbReference type="ARBA" id="ARBA00022516"/>
    </source>
</evidence>
<dbReference type="GO" id="GO:0008808">
    <property type="term" value="F:cardiolipin synthase activity"/>
    <property type="evidence" value="ECO:0007669"/>
    <property type="project" value="UniProtKB-UniRule"/>
</dbReference>
<dbReference type="InterPro" id="IPR027379">
    <property type="entry name" value="CLS_N"/>
</dbReference>
<dbReference type="RefSeq" id="WP_096651001.1">
    <property type="nucleotide sequence ID" value="NZ_NWUX01000004.1"/>
</dbReference>
<evidence type="ECO:0000259" key="14">
    <source>
        <dbReference type="PROSITE" id="PS50035"/>
    </source>
</evidence>
<keyword evidence="8" id="KW-0443">Lipid metabolism</keyword>
<proteinExistence type="predicted"/>
<dbReference type="GO" id="GO:0032049">
    <property type="term" value="P:cardiolipin biosynthetic process"/>
    <property type="evidence" value="ECO:0007669"/>
    <property type="project" value="UniProtKB-UniRule"/>
</dbReference>
<accession>A0A2A4HQP9</accession>
<evidence type="ECO:0000256" key="7">
    <source>
        <dbReference type="ARBA" id="ARBA00022989"/>
    </source>
</evidence>
<dbReference type="PANTHER" id="PTHR21248">
    <property type="entry name" value="CARDIOLIPIN SYNTHASE"/>
    <property type="match status" value="1"/>
</dbReference>
<dbReference type="EC" id="2.7.8.-" evidence="12"/>
<feature type="domain" description="PLD phosphodiesterase" evidence="14">
    <location>
        <begin position="224"/>
        <end position="251"/>
    </location>
</feature>
<evidence type="ECO:0000256" key="12">
    <source>
        <dbReference type="NCBIfam" id="TIGR04265"/>
    </source>
</evidence>
<keyword evidence="10" id="KW-0594">Phospholipid biosynthesis</keyword>
<evidence type="ECO:0000256" key="11">
    <source>
        <dbReference type="ARBA" id="ARBA00023264"/>
    </source>
</evidence>
<evidence type="ECO:0000256" key="13">
    <source>
        <dbReference type="SAM" id="Phobius"/>
    </source>
</evidence>
<keyword evidence="16" id="KW-1185">Reference proteome</keyword>
<reference evidence="16" key="1">
    <citation type="submission" date="2017-09" db="EMBL/GenBank/DDBJ databases">
        <authorList>
            <person name="Cho G.-S."/>
            <person name="Oguntoyinbo F.A."/>
            <person name="Cnockaert M."/>
            <person name="Kabisch J."/>
            <person name="Neve H."/>
            <person name="Bockelmann W."/>
            <person name="Wenning M."/>
            <person name="Franz C.M."/>
            <person name="Vandamme P."/>
        </authorList>
    </citation>
    <scope>NUCLEOTIDE SEQUENCE [LARGE SCALE GENOMIC DNA]</scope>
    <source>
        <strain evidence="16">MBT G8648</strain>
    </source>
</reference>
<feature type="domain" description="PLD phosphodiesterase" evidence="14">
    <location>
        <begin position="400"/>
        <end position="427"/>
    </location>
</feature>
<keyword evidence="11" id="KW-1208">Phospholipid metabolism</keyword>
<dbReference type="EMBL" id="NWUX01000004">
    <property type="protein sequence ID" value="PCF96431.1"/>
    <property type="molecule type" value="Genomic_DNA"/>
</dbReference>
<keyword evidence="3" id="KW-0444">Lipid biosynthesis</keyword>
<dbReference type="CDD" id="cd09152">
    <property type="entry name" value="PLDc_EcCLS_like_1"/>
    <property type="match status" value="1"/>
</dbReference>
<keyword evidence="2" id="KW-1003">Cell membrane</keyword>